<sequence>MAAHCPTSANELAISQGHPPQPALIKTLPLRSSMEMKRCILDPEHAKGHSQLAPPPDSLPINSYTAPCPPRLLNGHFLADCHHSSLASRPIEWTPHTLNIPRILGTPPFLLQTIEWQLLARSPPYSQEVWHRNHLRCCQIGPPAMRIPRPLANTDRYCKHSAGLIP</sequence>
<evidence type="ECO:0000313" key="2">
    <source>
        <dbReference type="EMBL" id="CAH1405057.1"/>
    </source>
</evidence>
<feature type="region of interest" description="Disordered" evidence="1">
    <location>
        <begin position="1"/>
        <end position="20"/>
    </location>
</feature>
<dbReference type="Proteomes" id="UP001152798">
    <property type="component" value="Chromosome 6"/>
</dbReference>
<evidence type="ECO:0000256" key="1">
    <source>
        <dbReference type="SAM" id="MobiDB-lite"/>
    </source>
</evidence>
<gene>
    <name evidence="2" type="ORF">NEZAVI_LOCUS13348</name>
</gene>
<reference evidence="2" key="1">
    <citation type="submission" date="2022-01" db="EMBL/GenBank/DDBJ databases">
        <authorList>
            <person name="King R."/>
        </authorList>
    </citation>
    <scope>NUCLEOTIDE SEQUENCE</scope>
</reference>
<dbReference type="EMBL" id="OV725082">
    <property type="protein sequence ID" value="CAH1405057.1"/>
    <property type="molecule type" value="Genomic_DNA"/>
</dbReference>
<keyword evidence="3" id="KW-1185">Reference proteome</keyword>
<dbReference type="AlphaFoldDB" id="A0A9P0MWI5"/>
<proteinExistence type="predicted"/>
<accession>A0A9P0MWI5</accession>
<name>A0A9P0MWI5_NEZVI</name>
<organism evidence="2 3">
    <name type="scientific">Nezara viridula</name>
    <name type="common">Southern green stink bug</name>
    <name type="synonym">Cimex viridulus</name>
    <dbReference type="NCBI Taxonomy" id="85310"/>
    <lineage>
        <taxon>Eukaryota</taxon>
        <taxon>Metazoa</taxon>
        <taxon>Ecdysozoa</taxon>
        <taxon>Arthropoda</taxon>
        <taxon>Hexapoda</taxon>
        <taxon>Insecta</taxon>
        <taxon>Pterygota</taxon>
        <taxon>Neoptera</taxon>
        <taxon>Paraneoptera</taxon>
        <taxon>Hemiptera</taxon>
        <taxon>Heteroptera</taxon>
        <taxon>Panheteroptera</taxon>
        <taxon>Pentatomomorpha</taxon>
        <taxon>Pentatomoidea</taxon>
        <taxon>Pentatomidae</taxon>
        <taxon>Pentatominae</taxon>
        <taxon>Nezara</taxon>
    </lineage>
</organism>
<protein>
    <submittedName>
        <fullName evidence="2">Uncharacterized protein</fullName>
    </submittedName>
</protein>
<evidence type="ECO:0000313" key="3">
    <source>
        <dbReference type="Proteomes" id="UP001152798"/>
    </source>
</evidence>